<dbReference type="CDD" id="cd13578">
    <property type="entry name" value="PBP2_Bug27"/>
    <property type="match status" value="1"/>
</dbReference>
<dbReference type="PANTHER" id="PTHR42928:SF5">
    <property type="entry name" value="BLR1237 PROTEIN"/>
    <property type="match status" value="1"/>
</dbReference>
<dbReference type="SUPFAM" id="SSF53850">
    <property type="entry name" value="Periplasmic binding protein-like II"/>
    <property type="match status" value="1"/>
</dbReference>
<name>A0ABV6ITI3_9PROT</name>
<dbReference type="PIRSF" id="PIRSF017082">
    <property type="entry name" value="YflP"/>
    <property type="match status" value="1"/>
</dbReference>
<reference evidence="3 4" key="1">
    <citation type="submission" date="2024-09" db="EMBL/GenBank/DDBJ databases">
        <authorList>
            <person name="Sun Q."/>
            <person name="Mori K."/>
        </authorList>
    </citation>
    <scope>NUCLEOTIDE SEQUENCE [LARGE SCALE GENOMIC DNA]</scope>
    <source>
        <strain evidence="3 4">CCM 7468</strain>
    </source>
</reference>
<dbReference type="Proteomes" id="UP001589789">
    <property type="component" value="Unassembled WGS sequence"/>
</dbReference>
<feature type="chain" id="PRO_5045179702" evidence="2">
    <location>
        <begin position="27"/>
        <end position="334"/>
    </location>
</feature>
<dbReference type="PANTHER" id="PTHR42928">
    <property type="entry name" value="TRICARBOXYLATE-BINDING PROTEIN"/>
    <property type="match status" value="1"/>
</dbReference>
<comment type="caution">
    <text evidence="3">The sequence shown here is derived from an EMBL/GenBank/DDBJ whole genome shotgun (WGS) entry which is preliminary data.</text>
</comment>
<keyword evidence="2" id="KW-0732">Signal</keyword>
<dbReference type="EMBL" id="JBHLVZ010000043">
    <property type="protein sequence ID" value="MFC0386918.1"/>
    <property type="molecule type" value="Genomic_DNA"/>
</dbReference>
<organism evidence="3 4">
    <name type="scientific">Muricoccus vinaceus</name>
    <dbReference type="NCBI Taxonomy" id="424704"/>
    <lineage>
        <taxon>Bacteria</taxon>
        <taxon>Pseudomonadati</taxon>
        <taxon>Pseudomonadota</taxon>
        <taxon>Alphaproteobacteria</taxon>
        <taxon>Acetobacterales</taxon>
        <taxon>Roseomonadaceae</taxon>
        <taxon>Muricoccus</taxon>
    </lineage>
</organism>
<comment type="similarity">
    <text evidence="1">Belongs to the UPF0065 (bug) family.</text>
</comment>
<dbReference type="RefSeq" id="WP_377051859.1">
    <property type="nucleotide sequence ID" value="NZ_JBHLVZ010000043.1"/>
</dbReference>
<feature type="signal peptide" evidence="2">
    <location>
        <begin position="1"/>
        <end position="26"/>
    </location>
</feature>
<evidence type="ECO:0000256" key="2">
    <source>
        <dbReference type="SAM" id="SignalP"/>
    </source>
</evidence>
<evidence type="ECO:0000313" key="3">
    <source>
        <dbReference type="EMBL" id="MFC0386918.1"/>
    </source>
</evidence>
<protein>
    <submittedName>
        <fullName evidence="3">Bug family tripartite tricarboxylate transporter substrate binding protein</fullName>
    </submittedName>
</protein>
<evidence type="ECO:0000256" key="1">
    <source>
        <dbReference type="ARBA" id="ARBA00006987"/>
    </source>
</evidence>
<evidence type="ECO:0000313" key="4">
    <source>
        <dbReference type="Proteomes" id="UP001589789"/>
    </source>
</evidence>
<gene>
    <name evidence="3" type="ORF">ACFFIC_15375</name>
</gene>
<dbReference type="Pfam" id="PF03401">
    <property type="entry name" value="TctC"/>
    <property type="match status" value="1"/>
</dbReference>
<dbReference type="Gene3D" id="3.40.190.150">
    <property type="entry name" value="Bordetella uptake gene, domain 1"/>
    <property type="match status" value="1"/>
</dbReference>
<keyword evidence="4" id="KW-1185">Reference proteome</keyword>
<accession>A0ABV6ITI3</accession>
<proteinExistence type="inferred from homology"/>
<dbReference type="Gene3D" id="3.40.190.10">
    <property type="entry name" value="Periplasmic binding protein-like II"/>
    <property type="match status" value="1"/>
</dbReference>
<dbReference type="InterPro" id="IPR005064">
    <property type="entry name" value="BUG"/>
</dbReference>
<dbReference type="InterPro" id="IPR042100">
    <property type="entry name" value="Bug_dom1"/>
</dbReference>
<sequence length="334" mass="35466">MPTARPTRRGLIAAGGALALARPALAQTSAQGDYPNRPIRIIAPYAAGGGQDITARLLADPLRLLLGQPVVVENRAGASGMIGAQAVATAAPDGYTFLLGGAGETAVNQHLYKEKMSYDPQRDLRPVTLVVKVPNILMASMDAPFKTVAELVSYARANPGKLSYSSSGIGNPQHLAGELFNSMAGIQTVHVPYRGSGQAVTDIAAGRVQYGYNSLASGLSLIGAGRIRAVAVTSRERLPQMPDVPSVSEYGPLVQYELINWFGLFAPGATPDPIARRVSEAVAKALEEPELRTKFETQGLLPQPMTPDDYRRFVSAESEKFGRIVREANVTVDG</sequence>